<feature type="domain" description="Transposase IS204/IS1001/IS1096/IS1165 DDE" evidence="1">
    <location>
        <begin position="154"/>
        <end position="386"/>
    </location>
</feature>
<name>A0A9X7W1S5_9BACL</name>
<sequence>MTNLLNLPSLSVTDETPKENEHDIGINVVAAEPRKACPLCGSVANLSRFGTKQQRLMDTTMYGKRVGIILTRQRYRCKDCDGTFFEPLPFDLDERRMMTKRAIKYIADNALNRPFTEIADEIGVDEKTVRTIFYKHYQEQDKEQKRNIIAPEYMGIDEIYIIGKPRGVITNIKERTILEMLEDCKEITIRQFLEGLQNKQDVKFVAMDMWLPYKRAVNDILPNARVSVDKFHVVRLANNALETVRKSYRKTLKVKQRRQLTNDRFLMLRRRKDLEPFQVAIMETWTFNFPKLGQAYDLKERFYDLWDVPHSEAFIMEFMKWKASIPDDMQDTFGALAKTVESWMHEIIGYFHSQGLTNAYTESINSVIRTVDRMRRGYSFDVLRTKMLHTYGVRKKKRPAYDKSFMMEHFIGRIRWNDIFEPDDYGADISAVERMVDEGLI</sequence>
<protein>
    <submittedName>
        <fullName evidence="4">ISL3 family transposase</fullName>
    </submittedName>
</protein>
<dbReference type="InterPro" id="IPR002560">
    <property type="entry name" value="Transposase_DDE"/>
</dbReference>
<dbReference type="Proteomes" id="UP000663505">
    <property type="component" value="Chromosome"/>
</dbReference>
<gene>
    <name evidence="4" type="ORF">JZ786_07255</name>
</gene>
<dbReference type="InterPro" id="IPR047951">
    <property type="entry name" value="Transpos_ISL3"/>
</dbReference>
<dbReference type="RefSeq" id="WP_206658066.1">
    <property type="nucleotide sequence ID" value="NZ_CP071182.1"/>
</dbReference>
<dbReference type="PANTHER" id="PTHR33498:SF1">
    <property type="entry name" value="TRANSPOSASE FOR INSERTION SEQUENCE ELEMENT IS1557"/>
    <property type="match status" value="1"/>
</dbReference>
<dbReference type="Pfam" id="PF01610">
    <property type="entry name" value="DDE_Tnp_ISL3"/>
    <property type="match status" value="1"/>
</dbReference>
<evidence type="ECO:0000259" key="3">
    <source>
        <dbReference type="Pfam" id="PF14690"/>
    </source>
</evidence>
<dbReference type="KEGG" id="afx:JZ786_07255"/>
<keyword evidence="5" id="KW-1185">Reference proteome</keyword>
<dbReference type="AlphaFoldDB" id="A0A9X7W1S5"/>
<dbReference type="InterPro" id="IPR032877">
    <property type="entry name" value="Transposase_HTH"/>
</dbReference>
<dbReference type="PANTHER" id="PTHR33498">
    <property type="entry name" value="TRANSPOSASE FOR INSERTION SEQUENCE ELEMENT IS1557"/>
    <property type="match status" value="1"/>
</dbReference>
<dbReference type="Pfam" id="PF14690">
    <property type="entry name" value="Zn_ribbon_ISL3"/>
    <property type="match status" value="1"/>
</dbReference>
<dbReference type="InterPro" id="IPR029261">
    <property type="entry name" value="Transposase_Znf"/>
</dbReference>
<dbReference type="NCBIfam" id="NF033550">
    <property type="entry name" value="transpos_ISL3"/>
    <property type="match status" value="1"/>
</dbReference>
<feature type="domain" description="Transposase IS204/IS1001/IS1096/IS1165 helix-turn-helix" evidence="2">
    <location>
        <begin position="86"/>
        <end position="136"/>
    </location>
</feature>
<organism evidence="4 5">
    <name type="scientific">Alicyclobacillus mengziensis</name>
    <dbReference type="NCBI Taxonomy" id="2931921"/>
    <lineage>
        <taxon>Bacteria</taxon>
        <taxon>Bacillati</taxon>
        <taxon>Bacillota</taxon>
        <taxon>Bacilli</taxon>
        <taxon>Bacillales</taxon>
        <taxon>Alicyclobacillaceae</taxon>
        <taxon>Alicyclobacillus</taxon>
    </lineage>
</organism>
<evidence type="ECO:0000313" key="4">
    <source>
        <dbReference type="EMBL" id="QSO48749.1"/>
    </source>
</evidence>
<evidence type="ECO:0000313" key="5">
    <source>
        <dbReference type="Proteomes" id="UP000663505"/>
    </source>
</evidence>
<proteinExistence type="predicted"/>
<reference evidence="4 5" key="1">
    <citation type="submission" date="2021-02" db="EMBL/GenBank/DDBJ databases">
        <title>Alicyclobacillus curvatus sp. nov. and Alicyclobacillus mengziensis sp. nov., two acidophilic bacteria isolated from acid mine drainage.</title>
        <authorList>
            <person name="Huang Y."/>
        </authorList>
    </citation>
    <scope>NUCLEOTIDE SEQUENCE [LARGE SCALE GENOMIC DNA]</scope>
    <source>
        <strain evidence="4 5">S30H14</strain>
    </source>
</reference>
<dbReference type="EMBL" id="CP071182">
    <property type="protein sequence ID" value="QSO48749.1"/>
    <property type="molecule type" value="Genomic_DNA"/>
</dbReference>
<evidence type="ECO:0000259" key="2">
    <source>
        <dbReference type="Pfam" id="PF13542"/>
    </source>
</evidence>
<feature type="domain" description="Transposase IS204/IS1001/IS1096/IS1165 zinc-finger" evidence="3">
    <location>
        <begin position="35"/>
        <end position="80"/>
    </location>
</feature>
<dbReference type="Pfam" id="PF13542">
    <property type="entry name" value="HTH_Tnp_ISL3"/>
    <property type="match status" value="1"/>
</dbReference>
<accession>A0A9X7W1S5</accession>
<evidence type="ECO:0000259" key="1">
    <source>
        <dbReference type="Pfam" id="PF01610"/>
    </source>
</evidence>